<keyword evidence="2" id="KW-0677">Repeat</keyword>
<keyword evidence="3" id="KW-0539">Nucleus</keyword>
<name>A0A1X2HJA1_SYNRA</name>
<dbReference type="STRING" id="13706.A0A1X2HJA1"/>
<keyword evidence="5" id="KW-1185">Reference proteome</keyword>
<dbReference type="GO" id="GO:0043596">
    <property type="term" value="C:nuclear replication fork"/>
    <property type="evidence" value="ECO:0007669"/>
    <property type="project" value="TreeGrafter"/>
</dbReference>
<gene>
    <name evidence="4" type="ORF">BCR43DRAFT_217808</name>
</gene>
<evidence type="ECO:0000256" key="2">
    <source>
        <dbReference type="ARBA" id="ARBA00022737"/>
    </source>
</evidence>
<dbReference type="SUPFAM" id="SSF52047">
    <property type="entry name" value="RNI-like"/>
    <property type="match status" value="1"/>
</dbReference>
<comment type="subcellular location">
    <subcellularLocation>
        <location evidence="1">Nucleus</location>
    </subcellularLocation>
</comment>
<dbReference type="PANTHER" id="PTHR46358">
    <property type="entry name" value="TONSOKU-LIKE PROTEIN"/>
    <property type="match status" value="1"/>
</dbReference>
<reference evidence="4 5" key="1">
    <citation type="submission" date="2016-07" db="EMBL/GenBank/DDBJ databases">
        <title>Pervasive Adenine N6-methylation of Active Genes in Fungi.</title>
        <authorList>
            <consortium name="DOE Joint Genome Institute"/>
            <person name="Mondo S.J."/>
            <person name="Dannebaum R.O."/>
            <person name="Kuo R.C."/>
            <person name="Labutti K."/>
            <person name="Haridas S."/>
            <person name="Kuo A."/>
            <person name="Salamov A."/>
            <person name="Ahrendt S.R."/>
            <person name="Lipzen A."/>
            <person name="Sullivan W."/>
            <person name="Andreopoulos W.B."/>
            <person name="Clum A."/>
            <person name="Lindquist E."/>
            <person name="Daum C."/>
            <person name="Ramamoorthy G.K."/>
            <person name="Gryganskyi A."/>
            <person name="Culley D."/>
            <person name="Magnuson J.K."/>
            <person name="James T.Y."/>
            <person name="O'Malley M.A."/>
            <person name="Stajich J.E."/>
            <person name="Spatafora J.W."/>
            <person name="Visel A."/>
            <person name="Grigoriev I.V."/>
        </authorList>
    </citation>
    <scope>NUCLEOTIDE SEQUENCE [LARGE SCALE GENOMIC DNA]</scope>
    <source>
        <strain evidence="4 5">NRRL 2496</strain>
    </source>
</reference>
<dbReference type="InParanoid" id="A0A1X2HJA1"/>
<evidence type="ECO:0000313" key="5">
    <source>
        <dbReference type="Proteomes" id="UP000242180"/>
    </source>
</evidence>
<evidence type="ECO:0000313" key="4">
    <source>
        <dbReference type="EMBL" id="ORY99082.1"/>
    </source>
</evidence>
<dbReference type="InterPro" id="IPR032675">
    <property type="entry name" value="LRR_dom_sf"/>
</dbReference>
<dbReference type="EMBL" id="MCGN01000003">
    <property type="protein sequence ID" value="ORY99082.1"/>
    <property type="molecule type" value="Genomic_DNA"/>
</dbReference>
<accession>A0A1X2HJA1</accession>
<dbReference type="InterPro" id="IPR052311">
    <property type="entry name" value="MMS22L-TONSL_complex_comp"/>
</dbReference>
<protein>
    <submittedName>
        <fullName evidence="4">Uncharacterized protein</fullName>
    </submittedName>
</protein>
<dbReference type="GO" id="GO:0000724">
    <property type="term" value="P:double-strand break repair via homologous recombination"/>
    <property type="evidence" value="ECO:0007669"/>
    <property type="project" value="TreeGrafter"/>
</dbReference>
<evidence type="ECO:0000256" key="1">
    <source>
        <dbReference type="ARBA" id="ARBA00004123"/>
    </source>
</evidence>
<dbReference type="Proteomes" id="UP000242180">
    <property type="component" value="Unassembled WGS sequence"/>
</dbReference>
<dbReference type="PANTHER" id="PTHR46358:SF1">
    <property type="entry name" value="TONSOKU-LIKE PROTEIN"/>
    <property type="match status" value="1"/>
</dbReference>
<comment type="caution">
    <text evidence="4">The sequence shown here is derived from an EMBL/GenBank/DDBJ whole genome shotgun (WGS) entry which is preliminary data.</text>
</comment>
<evidence type="ECO:0000256" key="3">
    <source>
        <dbReference type="ARBA" id="ARBA00023242"/>
    </source>
</evidence>
<dbReference type="Gene3D" id="3.80.10.10">
    <property type="entry name" value="Ribonuclease Inhibitor"/>
    <property type="match status" value="1"/>
</dbReference>
<dbReference type="OrthoDB" id="78308at2759"/>
<proteinExistence type="predicted"/>
<dbReference type="AlphaFoldDB" id="A0A1X2HJA1"/>
<organism evidence="4 5">
    <name type="scientific">Syncephalastrum racemosum</name>
    <name type="common">Filamentous fungus</name>
    <dbReference type="NCBI Taxonomy" id="13706"/>
    <lineage>
        <taxon>Eukaryota</taxon>
        <taxon>Fungi</taxon>
        <taxon>Fungi incertae sedis</taxon>
        <taxon>Mucoromycota</taxon>
        <taxon>Mucoromycotina</taxon>
        <taxon>Mucoromycetes</taxon>
        <taxon>Mucorales</taxon>
        <taxon>Syncephalastraceae</taxon>
        <taxon>Syncephalastrum</taxon>
    </lineage>
</organism>
<sequence length="385" mass="44412">MSVFRIRLMHLKADIWWDMRTAQYMEFKKLNQYIIRLSEEVYDKEEAEMYAQWIQAYKRLIKAAYYFDMKEDHQAFKESFRLAEREYKDLRPAYERMDVDEWNEEEEEMPTEDDPFDKAEVSTMVFSVLFGVDGHDETLEISSENPLVKGRWLMERVQKLAWSRFGIKALNIELSVNMTVVNADDFLLVVLPDTRQAFRARCLGIDYQPYTEQYRQACKILQREVDDSFLETLKGQASGKLSLAGLALDSNDIQIVIHLLKRAPALSELDLSANLLRDADVLSIFAHVPLPARLWLHSNRLTSQCLDHLFMCELGQLQELGLAYNPLGPDTPRRMISMLATSPQLKHIAFDGGMISGSDQASLSELREKAAQAHVSLICNELPAM</sequence>
<dbReference type="GO" id="GO:0031297">
    <property type="term" value="P:replication fork processing"/>
    <property type="evidence" value="ECO:0007669"/>
    <property type="project" value="TreeGrafter"/>
</dbReference>